<dbReference type="GO" id="GO:0009055">
    <property type="term" value="F:electron transfer activity"/>
    <property type="evidence" value="ECO:0007669"/>
    <property type="project" value="InterPro"/>
</dbReference>
<evidence type="ECO:0000256" key="6">
    <source>
        <dbReference type="ARBA" id="ARBA00022660"/>
    </source>
</evidence>
<dbReference type="GO" id="GO:0020037">
    <property type="term" value="F:heme binding"/>
    <property type="evidence" value="ECO:0007669"/>
    <property type="project" value="InterPro"/>
</dbReference>
<evidence type="ECO:0000256" key="10">
    <source>
        <dbReference type="ARBA" id="ARBA00022989"/>
    </source>
</evidence>
<keyword evidence="9" id="KW-0249">Electron transport</keyword>
<evidence type="ECO:0000313" key="16">
    <source>
        <dbReference type="Proteomes" id="UP000095347"/>
    </source>
</evidence>
<keyword evidence="6" id="KW-0679">Respiratory chain</keyword>
<dbReference type="Pfam" id="PF02167">
    <property type="entry name" value="Cytochrom_C1"/>
    <property type="match status" value="1"/>
</dbReference>
<evidence type="ECO:0000313" key="15">
    <source>
        <dbReference type="EMBL" id="OEJ67111.1"/>
    </source>
</evidence>
<feature type="domain" description="Cytochrome c" evidence="14">
    <location>
        <begin position="33"/>
        <end position="167"/>
    </location>
</feature>
<dbReference type="Proteomes" id="UP000095347">
    <property type="component" value="Unassembled WGS sequence"/>
</dbReference>
<dbReference type="PANTHER" id="PTHR10266:SF3">
    <property type="entry name" value="CYTOCHROME C1, HEME PROTEIN, MITOCHONDRIAL"/>
    <property type="match status" value="1"/>
</dbReference>
<dbReference type="InterPro" id="IPR036909">
    <property type="entry name" value="Cyt_c-like_dom_sf"/>
</dbReference>
<accession>A0A1E5Q7M2</accession>
<dbReference type="GO" id="GO:0046872">
    <property type="term" value="F:metal ion binding"/>
    <property type="evidence" value="ECO:0007669"/>
    <property type="project" value="UniProtKB-KW"/>
</dbReference>
<feature type="binding site" description="covalent" evidence="13">
    <location>
        <position position="49"/>
    </location>
    <ligand>
        <name>heme c</name>
        <dbReference type="ChEBI" id="CHEBI:61717"/>
    </ligand>
</feature>
<evidence type="ECO:0000256" key="11">
    <source>
        <dbReference type="ARBA" id="ARBA00023004"/>
    </source>
</evidence>
<dbReference type="InterPro" id="IPR021157">
    <property type="entry name" value="Cyt_c1_TM_anchor_C"/>
</dbReference>
<keyword evidence="4" id="KW-0813">Transport</keyword>
<evidence type="ECO:0000256" key="4">
    <source>
        <dbReference type="ARBA" id="ARBA00022448"/>
    </source>
</evidence>
<feature type="binding site" description="covalent" evidence="13">
    <location>
        <position position="170"/>
    </location>
    <ligand>
        <name>heme c</name>
        <dbReference type="ChEBI" id="CHEBI:61717"/>
    </ligand>
</feature>
<sequence>MSLPSSAIASEGGVALKTAKWSFDGIFGTFDRTAIKRGGQIFFQVCGGCHSMELMSYRNLVDIGWTEDEAKELAAGYEVQDGPNEEGEMFMRPARLSDRFVPPFPNEKAARYSNGGAYPPDLSVITKARANGTNYVYSLLQGYKEEVPEHVELAEGTNYNEFFPGNQIFMAQPLYGEDVEFADGTTVDLEQEAKYIVNFLAWAAEPELEARKSLGIKVMLYLILLTGMFYALKRRIWSRLCLDEYTHGPYEEQYQKDLDDHKMPS</sequence>
<dbReference type="PROSITE" id="PS51007">
    <property type="entry name" value="CYTC"/>
    <property type="match status" value="1"/>
</dbReference>
<dbReference type="AlphaFoldDB" id="A0A1E5Q7M2"/>
<proteinExistence type="inferred from homology"/>
<evidence type="ECO:0000256" key="13">
    <source>
        <dbReference type="PIRSR" id="PIRSR602326-1"/>
    </source>
</evidence>
<keyword evidence="12" id="KW-0472">Membrane</keyword>
<name>A0A1E5Q7M2_9PROT</name>
<feature type="binding site" description="covalent" evidence="13">
    <location>
        <position position="46"/>
    </location>
    <ligand>
        <name>heme c</name>
        <dbReference type="ChEBI" id="CHEBI:61717"/>
    </ligand>
</feature>
<comment type="cofactor">
    <cofactor evidence="13">
        <name>heme c</name>
        <dbReference type="ChEBI" id="CHEBI:61717"/>
    </cofactor>
    <text evidence="13">Binds 1 heme c group covalently per subunit.</text>
</comment>
<comment type="subcellular location">
    <subcellularLocation>
        <location evidence="1">Membrane</location>
    </subcellularLocation>
</comment>
<dbReference type="InterPro" id="IPR009056">
    <property type="entry name" value="Cyt_c-like_dom"/>
</dbReference>
<keyword evidence="10" id="KW-1133">Transmembrane helix</keyword>
<dbReference type="Gene3D" id="1.10.760.10">
    <property type="entry name" value="Cytochrome c-like domain"/>
    <property type="match status" value="1"/>
</dbReference>
<keyword evidence="8 13" id="KW-0479">Metal-binding</keyword>
<evidence type="ECO:0000256" key="1">
    <source>
        <dbReference type="ARBA" id="ARBA00004370"/>
    </source>
</evidence>
<dbReference type="EMBL" id="MCGG01000025">
    <property type="protein sequence ID" value="OEJ67111.1"/>
    <property type="molecule type" value="Genomic_DNA"/>
</dbReference>
<keyword evidence="7" id="KW-0812">Transmembrane</keyword>
<dbReference type="PANTHER" id="PTHR10266">
    <property type="entry name" value="CYTOCHROME C1"/>
    <property type="match status" value="1"/>
</dbReference>
<dbReference type="GO" id="GO:0016020">
    <property type="term" value="C:membrane"/>
    <property type="evidence" value="ECO:0007669"/>
    <property type="project" value="UniProtKB-SubCell"/>
</dbReference>
<feature type="binding site" description="covalent" evidence="13">
    <location>
        <position position="50"/>
    </location>
    <ligand>
        <name>heme c</name>
        <dbReference type="ChEBI" id="CHEBI:61717"/>
    </ligand>
</feature>
<evidence type="ECO:0000256" key="3">
    <source>
        <dbReference type="ARBA" id="ARBA00016165"/>
    </source>
</evidence>
<gene>
    <name evidence="15" type="ORF">BEN30_10045</name>
</gene>
<evidence type="ECO:0000256" key="5">
    <source>
        <dbReference type="ARBA" id="ARBA00022617"/>
    </source>
</evidence>
<organism evidence="15 16">
    <name type="scientific">Magnetovibrio blakemorei</name>
    <dbReference type="NCBI Taxonomy" id="28181"/>
    <lineage>
        <taxon>Bacteria</taxon>
        <taxon>Pseudomonadati</taxon>
        <taxon>Pseudomonadota</taxon>
        <taxon>Alphaproteobacteria</taxon>
        <taxon>Rhodospirillales</taxon>
        <taxon>Magnetovibrionaceae</taxon>
        <taxon>Magnetovibrio</taxon>
    </lineage>
</organism>
<keyword evidence="16" id="KW-1185">Reference proteome</keyword>
<evidence type="ECO:0000256" key="2">
    <source>
        <dbReference type="ARBA" id="ARBA00006488"/>
    </source>
</evidence>
<dbReference type="SUPFAM" id="SSF81496">
    <property type="entry name" value="Cytochrome c1 subunit of cytochrome bc1 complex (Ubiquinol-cytochrome c reductase), transmembrane anchor"/>
    <property type="match status" value="1"/>
</dbReference>
<dbReference type="InterPro" id="IPR002326">
    <property type="entry name" value="Cyt_c1"/>
</dbReference>
<evidence type="ECO:0000256" key="7">
    <source>
        <dbReference type="ARBA" id="ARBA00022692"/>
    </source>
</evidence>
<dbReference type="Gene3D" id="1.20.5.100">
    <property type="entry name" value="Cytochrome c1, transmembrane anchor, C-terminal"/>
    <property type="match status" value="1"/>
</dbReference>
<dbReference type="SUPFAM" id="SSF46626">
    <property type="entry name" value="Cytochrome c"/>
    <property type="match status" value="1"/>
</dbReference>
<comment type="similarity">
    <text evidence="2">Belongs to the cytochrome c family.</text>
</comment>
<evidence type="ECO:0000256" key="8">
    <source>
        <dbReference type="ARBA" id="ARBA00022723"/>
    </source>
</evidence>
<evidence type="ECO:0000256" key="12">
    <source>
        <dbReference type="ARBA" id="ARBA00023136"/>
    </source>
</evidence>
<dbReference type="PRINTS" id="PR00603">
    <property type="entry name" value="CYTOCHROMEC1"/>
</dbReference>
<comment type="caution">
    <text evidence="15">The sequence shown here is derived from an EMBL/GenBank/DDBJ whole genome shotgun (WGS) entry which is preliminary data.</text>
</comment>
<keyword evidence="5 13" id="KW-0349">Heme</keyword>
<evidence type="ECO:0000256" key="9">
    <source>
        <dbReference type="ARBA" id="ARBA00022982"/>
    </source>
</evidence>
<protein>
    <recommendedName>
        <fullName evidence="3">Cytochrome c1</fullName>
    </recommendedName>
</protein>
<dbReference type="STRING" id="28181.BEN30_10045"/>
<reference evidence="16" key="1">
    <citation type="submission" date="2016-07" db="EMBL/GenBank/DDBJ databases">
        <authorList>
            <person name="Florea S."/>
            <person name="Webb J.S."/>
            <person name="Jaromczyk J."/>
            <person name="Schardl C.L."/>
        </authorList>
    </citation>
    <scope>NUCLEOTIDE SEQUENCE [LARGE SCALE GENOMIC DNA]</scope>
    <source>
        <strain evidence="16">MV-1</strain>
    </source>
</reference>
<evidence type="ECO:0000259" key="14">
    <source>
        <dbReference type="PROSITE" id="PS51007"/>
    </source>
</evidence>
<keyword evidence="11 13" id="KW-0408">Iron</keyword>